<dbReference type="InterPro" id="IPR004487">
    <property type="entry name" value="Clp_protease_ATP-bd_su_ClpX"/>
</dbReference>
<dbReference type="InterPro" id="IPR046425">
    <property type="entry name" value="ClpX_bact"/>
</dbReference>
<dbReference type="InterPro" id="IPR010603">
    <property type="entry name" value="Znf_CppX_C4"/>
</dbReference>
<dbReference type="RefSeq" id="WP_256611391.1">
    <property type="nucleotide sequence ID" value="NZ_JANIBM010000015.1"/>
</dbReference>
<dbReference type="SUPFAM" id="SSF57716">
    <property type="entry name" value="Glucocorticoid receptor-like (DNA-binding domain)"/>
    <property type="match status" value="1"/>
</dbReference>
<reference evidence="9 10" key="1">
    <citation type="submission" date="2022-07" db="EMBL/GenBank/DDBJ databases">
        <title>Methylomonas rivi sp. nov., Methylomonas rosea sp. nov., Methylomonas aureus sp. nov. and Methylomonas subterranea sp. nov., four novel methanotrophs isolated from a freshwater creek and the deep terrestrial subsurface.</title>
        <authorList>
            <person name="Abin C."/>
            <person name="Sankaranarayanan K."/>
            <person name="Garner C."/>
            <person name="Sindelar R."/>
            <person name="Kotary K."/>
            <person name="Garner R."/>
            <person name="Barclay S."/>
            <person name="Lawson P."/>
            <person name="Krumholz L."/>
        </authorList>
    </citation>
    <scope>NUCLEOTIDE SEQUENCE [LARGE SCALE GENOMIC DNA]</scope>
    <source>
        <strain evidence="9 10">SURF-1</strain>
    </source>
</reference>
<evidence type="ECO:0000256" key="2">
    <source>
        <dbReference type="ARBA" id="ARBA00022741"/>
    </source>
</evidence>
<organism evidence="9 10">
    <name type="scientific">Methylomonas aurea</name>
    <dbReference type="NCBI Taxonomy" id="2952224"/>
    <lineage>
        <taxon>Bacteria</taxon>
        <taxon>Pseudomonadati</taxon>
        <taxon>Pseudomonadota</taxon>
        <taxon>Gammaproteobacteria</taxon>
        <taxon>Methylococcales</taxon>
        <taxon>Methylococcaceae</taxon>
        <taxon>Methylomonas</taxon>
    </lineage>
</organism>
<dbReference type="Gene3D" id="3.40.50.300">
    <property type="entry name" value="P-loop containing nucleotide triphosphate hydrolases"/>
    <property type="match status" value="1"/>
</dbReference>
<dbReference type="InterPro" id="IPR027417">
    <property type="entry name" value="P-loop_NTPase"/>
</dbReference>
<feature type="binding site" evidence="6 7">
    <location>
        <position position="30"/>
    </location>
    <ligand>
        <name>Zn(2+)</name>
        <dbReference type="ChEBI" id="CHEBI:29105"/>
    </ligand>
</feature>
<evidence type="ECO:0000256" key="3">
    <source>
        <dbReference type="ARBA" id="ARBA00022833"/>
    </source>
</evidence>
<evidence type="ECO:0000313" key="10">
    <source>
        <dbReference type="Proteomes" id="UP001524569"/>
    </source>
</evidence>
<dbReference type="NCBIfam" id="NF003745">
    <property type="entry name" value="PRK05342.1"/>
    <property type="match status" value="1"/>
</dbReference>
<dbReference type="SMART" id="SM00382">
    <property type="entry name" value="AAA"/>
    <property type="match status" value="1"/>
</dbReference>
<protein>
    <recommendedName>
        <fullName evidence="6">ATP-dependent Clp protease ATP-binding subunit ClpX</fullName>
    </recommendedName>
</protein>
<evidence type="ECO:0000313" key="9">
    <source>
        <dbReference type="EMBL" id="MCQ8182107.1"/>
    </source>
</evidence>
<dbReference type="SUPFAM" id="SSF52540">
    <property type="entry name" value="P-loop containing nucleoside triphosphate hydrolases"/>
    <property type="match status" value="1"/>
</dbReference>
<dbReference type="Proteomes" id="UP001524569">
    <property type="component" value="Unassembled WGS sequence"/>
</dbReference>
<feature type="binding site" evidence="6 7">
    <location>
        <position position="11"/>
    </location>
    <ligand>
        <name>Zn(2+)</name>
        <dbReference type="ChEBI" id="CHEBI:29105"/>
    </ligand>
</feature>
<feature type="domain" description="ClpX-type ZB" evidence="8">
    <location>
        <begin position="1"/>
        <end position="49"/>
    </location>
</feature>
<keyword evidence="1 6" id="KW-0479">Metal-binding</keyword>
<feature type="binding site" evidence="6 7">
    <location>
        <position position="8"/>
    </location>
    <ligand>
        <name>Zn(2+)</name>
        <dbReference type="ChEBI" id="CHEBI:29105"/>
    </ligand>
</feature>
<comment type="subunit">
    <text evidence="6">Component of the ClpX-ClpP complex. Forms a hexameric ring that, in the presence of ATP, binds to fourteen ClpP subunits assembled into a disk-like structure with a central cavity, resembling the structure of eukaryotic proteasomes.</text>
</comment>
<keyword evidence="9" id="KW-0645">Protease</keyword>
<dbReference type="Gene3D" id="1.10.8.60">
    <property type="match status" value="1"/>
</dbReference>
<proteinExistence type="inferred from homology"/>
<comment type="similarity">
    <text evidence="6 7">Belongs to the ClpX chaperone family.</text>
</comment>
<evidence type="ECO:0000256" key="5">
    <source>
        <dbReference type="ARBA" id="ARBA00023186"/>
    </source>
</evidence>
<evidence type="ECO:0000256" key="7">
    <source>
        <dbReference type="PROSITE-ProRule" id="PRU01250"/>
    </source>
</evidence>
<dbReference type="PANTHER" id="PTHR48102:SF7">
    <property type="entry name" value="ATP-DEPENDENT CLP PROTEASE ATP-BINDING SUBUNIT CLPX-LIKE, MITOCHONDRIAL"/>
    <property type="match status" value="1"/>
</dbReference>
<dbReference type="InterPro" id="IPR003959">
    <property type="entry name" value="ATPase_AAA_core"/>
</dbReference>
<dbReference type="HAMAP" id="MF_00175">
    <property type="entry name" value="ClpX"/>
    <property type="match status" value="1"/>
</dbReference>
<comment type="caution">
    <text evidence="9">The sequence shown here is derived from an EMBL/GenBank/DDBJ whole genome shotgun (WGS) entry which is preliminary data.</text>
</comment>
<sequence>MTKEPKHCSFCGIEASASVPMIAGTEGYICEACVMLASQVVSSWGKKKELADMQGPLPKPAEMKAMLDQYVIGQDLAKEILSVAVYNHYKRLKHVGSKTGGLGEADQSVEIGKSNILMIGPSGTGKTLLASTLAKIVGVPFAVADATTLTQAGYVGDDVENILVRLLDVADGQISRAEWGIVYIDEVDKIARSPEQAFGTRDVSGEGVQQALLRLVEGSQVKVPTKGRRKDHSGSDSVMVDTSNILFIAGGAFPGLEKHVEKRLQPPKTAIGFHAEVSNPDDKPSLEQMLNATQPDDLKRFGLIPEFIGRFPVLAPLEPLDVDALIQVLTEPKNALVKQYQQLFAFDEVDLEFTQDALVEIAEKAIARNTGARGLRGIMEQVLRKTMFDLPSRTNVQRCIVNAEVIRGEGEIQVVERDGVADGGDLKRLSGGE</sequence>
<dbReference type="InterPro" id="IPR059188">
    <property type="entry name" value="Znf_CLPX-like"/>
</dbReference>
<keyword evidence="3 6" id="KW-0862">Zinc</keyword>
<dbReference type="Pfam" id="PF07724">
    <property type="entry name" value="AAA_2"/>
    <property type="match status" value="1"/>
</dbReference>
<evidence type="ECO:0000259" key="8">
    <source>
        <dbReference type="PROSITE" id="PS51902"/>
    </source>
</evidence>
<keyword evidence="10" id="KW-1185">Reference proteome</keyword>
<dbReference type="SMART" id="SM01086">
    <property type="entry name" value="ClpB_D2-small"/>
    <property type="match status" value="1"/>
</dbReference>
<keyword evidence="9" id="KW-0378">Hydrolase</keyword>
<evidence type="ECO:0000256" key="6">
    <source>
        <dbReference type="HAMAP-Rule" id="MF_00175"/>
    </source>
</evidence>
<gene>
    <name evidence="6 9" type="primary">clpX</name>
    <name evidence="9" type="ORF">NP603_13380</name>
</gene>
<keyword evidence="4 6" id="KW-0067">ATP-binding</keyword>
<feature type="binding site" evidence="6">
    <location>
        <begin position="121"/>
        <end position="128"/>
    </location>
    <ligand>
        <name>ATP</name>
        <dbReference type="ChEBI" id="CHEBI:30616"/>
    </ligand>
</feature>
<dbReference type="CDD" id="cd19497">
    <property type="entry name" value="RecA-like_ClpX"/>
    <property type="match status" value="1"/>
</dbReference>
<dbReference type="Gene3D" id="6.20.220.10">
    <property type="entry name" value="ClpX chaperone, C4-type zinc finger domain"/>
    <property type="match status" value="1"/>
</dbReference>
<dbReference type="GO" id="GO:0005524">
    <property type="term" value="F:ATP binding"/>
    <property type="evidence" value="ECO:0007669"/>
    <property type="project" value="UniProtKB-KW"/>
</dbReference>
<dbReference type="GO" id="GO:0008233">
    <property type="term" value="F:peptidase activity"/>
    <property type="evidence" value="ECO:0007669"/>
    <property type="project" value="UniProtKB-KW"/>
</dbReference>
<dbReference type="PANTHER" id="PTHR48102">
    <property type="entry name" value="ATP-DEPENDENT CLP PROTEASE ATP-BINDING SUBUNIT CLPX-LIKE, MITOCHONDRIAL-RELATED"/>
    <property type="match status" value="1"/>
</dbReference>
<dbReference type="NCBIfam" id="TIGR00382">
    <property type="entry name" value="clpX"/>
    <property type="match status" value="1"/>
</dbReference>
<dbReference type="InterPro" id="IPR038366">
    <property type="entry name" value="Znf_CppX_C4_sf"/>
</dbReference>
<comment type="function">
    <text evidence="6">ATP-dependent specificity component of the Clp protease. It directs the protease to specific substrates. Can perform chaperone functions in the absence of ClpP.</text>
</comment>
<dbReference type="GO" id="GO:0006508">
    <property type="term" value="P:proteolysis"/>
    <property type="evidence" value="ECO:0007669"/>
    <property type="project" value="UniProtKB-KW"/>
</dbReference>
<dbReference type="Pfam" id="PF10431">
    <property type="entry name" value="ClpB_D2-small"/>
    <property type="match status" value="1"/>
</dbReference>
<keyword evidence="2 6" id="KW-0547">Nucleotide-binding</keyword>
<dbReference type="EMBL" id="JANIBM010000015">
    <property type="protein sequence ID" value="MCQ8182107.1"/>
    <property type="molecule type" value="Genomic_DNA"/>
</dbReference>
<dbReference type="InterPro" id="IPR050052">
    <property type="entry name" value="ATP-dep_Clp_protease_ClpX"/>
</dbReference>
<feature type="binding site" evidence="6 7">
    <location>
        <position position="33"/>
    </location>
    <ligand>
        <name>Zn(2+)</name>
        <dbReference type="ChEBI" id="CHEBI:29105"/>
    </ligand>
</feature>
<evidence type="ECO:0000256" key="1">
    <source>
        <dbReference type="ARBA" id="ARBA00022723"/>
    </source>
</evidence>
<dbReference type="InterPro" id="IPR019489">
    <property type="entry name" value="Clp_ATPase_C"/>
</dbReference>
<name>A0ABT1UIP3_9GAMM</name>
<evidence type="ECO:0000256" key="4">
    <source>
        <dbReference type="ARBA" id="ARBA00022840"/>
    </source>
</evidence>
<dbReference type="SMART" id="SM00994">
    <property type="entry name" value="zf-C4_ClpX"/>
    <property type="match status" value="1"/>
</dbReference>
<keyword evidence="5 6" id="KW-0143">Chaperone</keyword>
<dbReference type="PROSITE" id="PS51902">
    <property type="entry name" value="CLPX_ZB"/>
    <property type="match status" value="1"/>
</dbReference>
<accession>A0ABT1UIP3</accession>
<dbReference type="Pfam" id="PF06689">
    <property type="entry name" value="zf-C4_ClpX"/>
    <property type="match status" value="1"/>
</dbReference>
<dbReference type="InterPro" id="IPR003593">
    <property type="entry name" value="AAA+_ATPase"/>
</dbReference>